<feature type="compositionally biased region" description="Pro residues" evidence="1">
    <location>
        <begin position="247"/>
        <end position="261"/>
    </location>
</feature>
<reference evidence="2" key="1">
    <citation type="submission" date="2015-11" db="EMBL/GenBank/DDBJ databases">
        <title>De novo transcriptome assembly of four potential Pierce s Disease insect vectors from Arizona vineyards.</title>
        <authorList>
            <person name="Tassone E.E."/>
        </authorList>
    </citation>
    <scope>NUCLEOTIDE SEQUENCE</scope>
</reference>
<name>A0A1B6GIT8_9HEMI</name>
<feature type="region of interest" description="Disordered" evidence="1">
    <location>
        <begin position="94"/>
        <end position="136"/>
    </location>
</feature>
<organism evidence="2">
    <name type="scientific">Cuerna arida</name>
    <dbReference type="NCBI Taxonomy" id="1464854"/>
    <lineage>
        <taxon>Eukaryota</taxon>
        <taxon>Metazoa</taxon>
        <taxon>Ecdysozoa</taxon>
        <taxon>Arthropoda</taxon>
        <taxon>Hexapoda</taxon>
        <taxon>Insecta</taxon>
        <taxon>Pterygota</taxon>
        <taxon>Neoptera</taxon>
        <taxon>Paraneoptera</taxon>
        <taxon>Hemiptera</taxon>
        <taxon>Auchenorrhyncha</taxon>
        <taxon>Membracoidea</taxon>
        <taxon>Cicadellidae</taxon>
        <taxon>Cicadellinae</taxon>
        <taxon>Proconiini</taxon>
        <taxon>Cuerna</taxon>
    </lineage>
</organism>
<dbReference type="AlphaFoldDB" id="A0A1B6GIT8"/>
<sequence length="602" mass="66241">MVNMNAPDDKKSCNKPNKINRTNSDTVIRSSIMCATAENNEVPLLPPKLNGTSQPSNNCNKHPITNGAYSKVNSVSCSVTSCSGSDGPSCTIKNATASNGNPQNGQSDANFKDDYGLPMRNSTKGESNACNIQRPSKVNERSVYDYDGYSSSEDEECCIYTYKGDSNQMADLPSSFFRLDLMPSKPNGNSRNSSPDMDYLEMDFDPGPSNDHCSSSSSECNEEREEERLAVEALMLEVPVERDPTPEPDVNPPTPPSPLSTPSPVWGPRLQSSQDQPCPPGPVWSPPLSPIAQQPRTGQAIEHEIPQSSYCYCIASKLPSVSIDENFNEGDAGTMVWKEQEAREKQVSQIGVSACGATAVINTLLALDVPFTTTTVKLHVATRLRAESAPLVEYLMSRCNAGTTHVDMIRGLQGSSQDLVYARFFHMYPQRSISLVSWLSHWIRRGAVPIVTLNQQRSVCAGEPIPDMWHHQMVHGVSGRGVHLTNPLEVQTEARLWPQLASPSELKVRRHDVVSRWTPDIPLHPLIHPSLPLWRRFNVLGQVVNMVREGVNSSRSQFTQHITIPASYSSGVTIALLRTNPAYEELRLAPELPIDPLAPVSR</sequence>
<evidence type="ECO:0000256" key="1">
    <source>
        <dbReference type="SAM" id="MobiDB-lite"/>
    </source>
</evidence>
<protein>
    <submittedName>
        <fullName evidence="2">Uncharacterized protein</fullName>
    </submittedName>
</protein>
<feature type="region of interest" description="Disordered" evidence="1">
    <location>
        <begin position="1"/>
        <end position="22"/>
    </location>
</feature>
<feature type="compositionally biased region" description="Polar residues" evidence="1">
    <location>
        <begin position="94"/>
        <end position="109"/>
    </location>
</feature>
<gene>
    <name evidence="2" type="ORF">g.22626</name>
</gene>
<feature type="compositionally biased region" description="Polar residues" evidence="1">
    <location>
        <begin position="186"/>
        <end position="195"/>
    </location>
</feature>
<feature type="compositionally biased region" description="Polar residues" evidence="1">
    <location>
        <begin position="120"/>
        <end position="136"/>
    </location>
</feature>
<dbReference type="EMBL" id="GECZ01007428">
    <property type="protein sequence ID" value="JAS62341.1"/>
    <property type="molecule type" value="Transcribed_RNA"/>
</dbReference>
<evidence type="ECO:0000313" key="2">
    <source>
        <dbReference type="EMBL" id="JAS62341.1"/>
    </source>
</evidence>
<accession>A0A1B6GIT8</accession>
<proteinExistence type="predicted"/>
<feature type="compositionally biased region" description="Pro residues" evidence="1">
    <location>
        <begin position="277"/>
        <end position="289"/>
    </location>
</feature>
<feature type="region of interest" description="Disordered" evidence="1">
    <location>
        <begin position="181"/>
        <end position="299"/>
    </location>
</feature>